<organism evidence="2 3">
    <name type="scientific">Eubacterium ramulus</name>
    <dbReference type="NCBI Taxonomy" id="39490"/>
    <lineage>
        <taxon>Bacteria</taxon>
        <taxon>Bacillati</taxon>
        <taxon>Bacillota</taxon>
        <taxon>Clostridia</taxon>
        <taxon>Eubacteriales</taxon>
        <taxon>Eubacteriaceae</taxon>
        <taxon>Eubacterium</taxon>
    </lineage>
</organism>
<evidence type="ECO:0000313" key="2">
    <source>
        <dbReference type="EMBL" id="PWE86142.1"/>
    </source>
</evidence>
<protein>
    <submittedName>
        <fullName evidence="2">Uncharacterized protein</fullName>
    </submittedName>
</protein>
<evidence type="ECO:0000256" key="1">
    <source>
        <dbReference type="SAM" id="Phobius"/>
    </source>
</evidence>
<comment type="caution">
    <text evidence="2">The sequence shown here is derived from an EMBL/GenBank/DDBJ whole genome shotgun (WGS) entry which is preliminary data.</text>
</comment>
<dbReference type="AlphaFoldDB" id="A0A2V1JN08"/>
<proteinExistence type="predicted"/>
<keyword evidence="3" id="KW-1185">Reference proteome</keyword>
<evidence type="ECO:0000313" key="3">
    <source>
        <dbReference type="Proteomes" id="UP000245288"/>
    </source>
</evidence>
<gene>
    <name evidence="2" type="ORF">LG34_11720</name>
</gene>
<keyword evidence="1" id="KW-0472">Membrane</keyword>
<reference evidence="2 3" key="1">
    <citation type="submission" date="2014-09" db="EMBL/GenBank/DDBJ databases">
        <title>Butyrate-producing bacteria isolated from human gut.</title>
        <authorList>
            <person name="Zhang Q."/>
            <person name="Zhao L."/>
        </authorList>
    </citation>
    <scope>NUCLEOTIDE SEQUENCE [LARGE SCALE GENOMIC DNA]</scope>
    <source>
        <strain evidence="2 3">21</strain>
    </source>
</reference>
<sequence>MGYEMWEIWMAIRRFLIGWAVALGILFVASCIRYHAFIAEAFVSHTGVLINGIMPILLILFGIGYALKTVFR</sequence>
<dbReference type="Proteomes" id="UP000245288">
    <property type="component" value="Unassembled WGS sequence"/>
</dbReference>
<keyword evidence="1" id="KW-0812">Transmembrane</keyword>
<feature type="transmembrane region" description="Helical" evidence="1">
    <location>
        <begin position="48"/>
        <end position="67"/>
    </location>
</feature>
<name>A0A2V1JN08_EUBRA</name>
<feature type="transmembrane region" description="Helical" evidence="1">
    <location>
        <begin position="15"/>
        <end position="36"/>
    </location>
</feature>
<dbReference type="OrthoDB" id="9859635at2"/>
<dbReference type="RefSeq" id="WP_109216139.1">
    <property type="nucleotide sequence ID" value="NZ_CABMEW010000004.1"/>
</dbReference>
<keyword evidence="1" id="KW-1133">Transmembrane helix</keyword>
<dbReference type="EMBL" id="JRFU01000124">
    <property type="protein sequence ID" value="PWE86142.1"/>
    <property type="molecule type" value="Genomic_DNA"/>
</dbReference>
<accession>A0A2V1JN08</accession>